<keyword evidence="2" id="KW-1185">Reference proteome</keyword>
<dbReference type="Proteomes" id="UP000247811">
    <property type="component" value="Unassembled WGS sequence"/>
</dbReference>
<name>A0A318H349_9BURK</name>
<protein>
    <submittedName>
        <fullName evidence="1">Uncharacterized protein</fullName>
    </submittedName>
</protein>
<gene>
    <name evidence="1" type="ORF">C7444_10348</name>
</gene>
<evidence type="ECO:0000313" key="2">
    <source>
        <dbReference type="Proteomes" id="UP000247811"/>
    </source>
</evidence>
<reference evidence="1 2" key="1">
    <citation type="submission" date="2018-05" db="EMBL/GenBank/DDBJ databases">
        <title>Genomic Encyclopedia of Type Strains, Phase IV (KMG-IV): sequencing the most valuable type-strain genomes for metagenomic binning, comparative biology and taxonomic classification.</title>
        <authorList>
            <person name="Goeker M."/>
        </authorList>
    </citation>
    <scope>NUCLEOTIDE SEQUENCE [LARGE SCALE GENOMIC DNA]</scope>
    <source>
        <strain evidence="1 2">DSM 566</strain>
    </source>
</reference>
<sequence>MRSSGGSFTSPGQGLGGIEFIKGPGSGWKGGAMTQSDSFRVSGFPAAGPATLSPEGARLMQSIPISVRPLITAKRHAHIINRMALLWQDPKALRAYFDELMVSSRPGRRGFAIEVLDELLGLQNALQERQRI</sequence>
<accession>A0A318H349</accession>
<evidence type="ECO:0000313" key="1">
    <source>
        <dbReference type="EMBL" id="PXW97957.1"/>
    </source>
</evidence>
<dbReference type="AlphaFoldDB" id="A0A318H349"/>
<organism evidence="1 2">
    <name type="scientific">Sphaerotilus hippei</name>
    <dbReference type="NCBI Taxonomy" id="744406"/>
    <lineage>
        <taxon>Bacteria</taxon>
        <taxon>Pseudomonadati</taxon>
        <taxon>Pseudomonadota</taxon>
        <taxon>Betaproteobacteria</taxon>
        <taxon>Burkholderiales</taxon>
        <taxon>Sphaerotilaceae</taxon>
        <taxon>Sphaerotilus</taxon>
    </lineage>
</organism>
<comment type="caution">
    <text evidence="1">The sequence shown here is derived from an EMBL/GenBank/DDBJ whole genome shotgun (WGS) entry which is preliminary data.</text>
</comment>
<dbReference type="EMBL" id="QJJS01000003">
    <property type="protein sequence ID" value="PXW97957.1"/>
    <property type="molecule type" value="Genomic_DNA"/>
</dbReference>
<proteinExistence type="predicted"/>